<feature type="region of interest" description="Disordered" evidence="1">
    <location>
        <begin position="196"/>
        <end position="217"/>
    </location>
</feature>
<dbReference type="VEuPathDB" id="FungiDB:M747DRAFT_318999"/>
<evidence type="ECO:0000313" key="2">
    <source>
        <dbReference type="EMBL" id="RDH14961.1"/>
    </source>
</evidence>
<dbReference type="AlphaFoldDB" id="A0A370BPD9"/>
<proteinExistence type="predicted"/>
<organism evidence="2 3">
    <name type="scientific">Aspergillus niger ATCC 13496</name>
    <dbReference type="NCBI Taxonomy" id="1353008"/>
    <lineage>
        <taxon>Eukaryota</taxon>
        <taxon>Fungi</taxon>
        <taxon>Dikarya</taxon>
        <taxon>Ascomycota</taxon>
        <taxon>Pezizomycotina</taxon>
        <taxon>Eurotiomycetes</taxon>
        <taxon>Eurotiomycetidae</taxon>
        <taxon>Eurotiales</taxon>
        <taxon>Aspergillaceae</taxon>
        <taxon>Aspergillus</taxon>
        <taxon>Aspergillus subgen. Circumdati</taxon>
    </lineage>
</organism>
<accession>A0A370BPD9</accession>
<dbReference type="EMBL" id="KZ851955">
    <property type="protein sequence ID" value="RDH14961.1"/>
    <property type="molecule type" value="Genomic_DNA"/>
</dbReference>
<reference evidence="2 3" key="1">
    <citation type="submission" date="2018-07" db="EMBL/GenBank/DDBJ databases">
        <title>Section-level genome sequencing of Aspergillus section Nigri to investigate inter- and intra-species variation.</title>
        <authorList>
            <consortium name="DOE Joint Genome Institute"/>
            <person name="Vesth T.C."/>
            <person name="Nybo J.L."/>
            <person name="Theobald S."/>
            <person name="Frisvad J.C."/>
            <person name="Larsen T.O."/>
            <person name="Nielsen K.F."/>
            <person name="Hoof J.B."/>
            <person name="Brandl J."/>
            <person name="Salamov A."/>
            <person name="Riley R."/>
            <person name="Gladden J.M."/>
            <person name="Phatale P."/>
            <person name="Nielsen M.T."/>
            <person name="Lyhne E.K."/>
            <person name="Kogle M.E."/>
            <person name="Strasser K."/>
            <person name="McDonnell E."/>
            <person name="Barry K."/>
            <person name="Clum A."/>
            <person name="Chen C."/>
            <person name="Nolan M."/>
            <person name="Sandor L."/>
            <person name="Kuo A."/>
            <person name="Lipzen A."/>
            <person name="Hainaut M."/>
            <person name="Drula E."/>
            <person name="Tsang A."/>
            <person name="Magnuson J.K."/>
            <person name="Henrissat B."/>
            <person name="Wiebenga A."/>
            <person name="Simmons B.A."/>
            <person name="Makela M.R."/>
            <person name="De vries R.P."/>
            <person name="Grigoriev I.V."/>
            <person name="Mortensen U.H."/>
            <person name="Baker S.E."/>
            <person name="Andersen M.R."/>
        </authorList>
    </citation>
    <scope>NUCLEOTIDE SEQUENCE [LARGE SCALE GENOMIC DNA]</scope>
    <source>
        <strain evidence="2 3">ATCC 13496</strain>
    </source>
</reference>
<gene>
    <name evidence="2" type="ORF">M747DRAFT_318999</name>
</gene>
<dbReference type="Proteomes" id="UP000253845">
    <property type="component" value="Unassembled WGS sequence"/>
</dbReference>
<protein>
    <submittedName>
        <fullName evidence="2">Uncharacterized protein</fullName>
    </submittedName>
</protein>
<evidence type="ECO:0000256" key="1">
    <source>
        <dbReference type="SAM" id="MobiDB-lite"/>
    </source>
</evidence>
<name>A0A370BPD9_ASPNG</name>
<sequence>MDEVLFPILYKSIDHLMPSACGRESGLLVWGRDTSSSWNWPRAGASMDLRCAYMHIRNLVDHPDATELALGHWDRVFRIGGMTRFDRQSIVTWTWRQLLASAATEVVPMDRIFGTRHPKPCNKISFRADTEGQDPYSTLSTIYAQMDGTWGVVRCCMTQHFSRSLTYFMPSNPASGFTQKTPDTWQEEYLSCHTSGALSSPNLNGRGRSQRSTSASTLHMQRVEAKDLAMPCTALYWAFQKSQIRWQPLRLVPCLKKPLGPLRPDVQGDLQGYLVFPSGEQELITKRLMGGFSWPSQIPGGAWWWETISLTNSSWKRGEARLVLARVFFKYDDFKDRHRTPVVLEIPTHTGVAVTLMQEYRADVFLGGICWVDMRDDAIR</sequence>
<evidence type="ECO:0000313" key="3">
    <source>
        <dbReference type="Proteomes" id="UP000253845"/>
    </source>
</evidence>